<dbReference type="Proteomes" id="UP001186944">
    <property type="component" value="Unassembled WGS sequence"/>
</dbReference>
<dbReference type="PANTHER" id="PTHR24243:SF233">
    <property type="entry name" value="THYROTROPIN-RELEASING HORMONE RECEPTOR"/>
    <property type="match status" value="1"/>
</dbReference>
<dbReference type="AlphaFoldDB" id="A0AA89BI23"/>
<name>A0AA89BI23_PINIB</name>
<sequence length="154" mass="18172">MASKLLRQSNLFEGQIKTKRIRERRRVVVMLFLVALCFFVCLLPARLVAIWSVFAEEKLTKKLGLEGRMNLKIFSHLMMYLNSALNPVIYNSMSTNVREVTAILLRKWCKLCKKKRKYDINNQNEAMTHRNPDLPGRQREFNLVQISIIQHHQQ</sequence>
<evidence type="ECO:0000256" key="8">
    <source>
        <dbReference type="SAM" id="Phobius"/>
    </source>
</evidence>
<evidence type="ECO:0000256" key="6">
    <source>
        <dbReference type="ARBA" id="ARBA00023170"/>
    </source>
</evidence>
<dbReference type="GO" id="GO:0004930">
    <property type="term" value="F:G protein-coupled receptor activity"/>
    <property type="evidence" value="ECO:0007669"/>
    <property type="project" value="UniProtKB-KW"/>
</dbReference>
<feature type="domain" description="G-protein coupled receptors family 1 profile" evidence="9">
    <location>
        <begin position="1"/>
        <end position="90"/>
    </location>
</feature>
<evidence type="ECO:0000256" key="1">
    <source>
        <dbReference type="ARBA" id="ARBA00004141"/>
    </source>
</evidence>
<comment type="caution">
    <text evidence="10">The sequence shown here is derived from an EMBL/GenBank/DDBJ whole genome shotgun (WGS) entry which is preliminary data.</text>
</comment>
<evidence type="ECO:0000256" key="3">
    <source>
        <dbReference type="ARBA" id="ARBA00022989"/>
    </source>
</evidence>
<dbReference type="Gene3D" id="1.20.1070.10">
    <property type="entry name" value="Rhodopsin 7-helix transmembrane proteins"/>
    <property type="match status" value="1"/>
</dbReference>
<keyword evidence="4" id="KW-0297">G-protein coupled receptor</keyword>
<evidence type="ECO:0000313" key="11">
    <source>
        <dbReference type="Proteomes" id="UP001186944"/>
    </source>
</evidence>
<evidence type="ECO:0000256" key="2">
    <source>
        <dbReference type="ARBA" id="ARBA00022692"/>
    </source>
</evidence>
<keyword evidence="2 8" id="KW-0812">Transmembrane</keyword>
<dbReference type="GO" id="GO:0005886">
    <property type="term" value="C:plasma membrane"/>
    <property type="evidence" value="ECO:0007669"/>
    <property type="project" value="TreeGrafter"/>
</dbReference>
<reference evidence="10" key="1">
    <citation type="submission" date="2019-08" db="EMBL/GenBank/DDBJ databases">
        <title>The improved chromosome-level genome for the pearl oyster Pinctada fucata martensii using PacBio sequencing and Hi-C.</title>
        <authorList>
            <person name="Zheng Z."/>
        </authorList>
    </citation>
    <scope>NUCLEOTIDE SEQUENCE</scope>
    <source>
        <strain evidence="10">ZZ-2019</strain>
        <tissue evidence="10">Adductor muscle</tissue>
    </source>
</reference>
<evidence type="ECO:0000256" key="7">
    <source>
        <dbReference type="ARBA" id="ARBA00023224"/>
    </source>
</evidence>
<gene>
    <name evidence="10" type="ORF">FSP39_015075</name>
</gene>
<evidence type="ECO:0000259" key="9">
    <source>
        <dbReference type="PROSITE" id="PS50262"/>
    </source>
</evidence>
<dbReference type="SUPFAM" id="SSF81321">
    <property type="entry name" value="Family A G protein-coupled receptor-like"/>
    <property type="match status" value="1"/>
</dbReference>
<comment type="subcellular location">
    <subcellularLocation>
        <location evidence="1">Membrane</location>
        <topology evidence="1">Multi-pass membrane protein</topology>
    </subcellularLocation>
</comment>
<organism evidence="10 11">
    <name type="scientific">Pinctada imbricata</name>
    <name type="common">Atlantic pearl-oyster</name>
    <name type="synonym">Pinctada martensii</name>
    <dbReference type="NCBI Taxonomy" id="66713"/>
    <lineage>
        <taxon>Eukaryota</taxon>
        <taxon>Metazoa</taxon>
        <taxon>Spiralia</taxon>
        <taxon>Lophotrochozoa</taxon>
        <taxon>Mollusca</taxon>
        <taxon>Bivalvia</taxon>
        <taxon>Autobranchia</taxon>
        <taxon>Pteriomorphia</taxon>
        <taxon>Pterioida</taxon>
        <taxon>Pterioidea</taxon>
        <taxon>Pteriidae</taxon>
        <taxon>Pinctada</taxon>
    </lineage>
</organism>
<dbReference type="Pfam" id="PF00001">
    <property type="entry name" value="7tm_1"/>
    <property type="match status" value="1"/>
</dbReference>
<evidence type="ECO:0000256" key="4">
    <source>
        <dbReference type="ARBA" id="ARBA00023040"/>
    </source>
</evidence>
<feature type="transmembrane region" description="Helical" evidence="8">
    <location>
        <begin position="27"/>
        <end position="53"/>
    </location>
</feature>
<keyword evidence="11" id="KW-1185">Reference proteome</keyword>
<evidence type="ECO:0000313" key="10">
    <source>
        <dbReference type="EMBL" id="KAK3083146.1"/>
    </source>
</evidence>
<keyword evidence="7" id="KW-0807">Transducer</keyword>
<dbReference type="InterPro" id="IPR000276">
    <property type="entry name" value="GPCR_Rhodpsn"/>
</dbReference>
<accession>A0AA89BI23</accession>
<keyword evidence="3 8" id="KW-1133">Transmembrane helix</keyword>
<keyword evidence="6" id="KW-0675">Receptor</keyword>
<dbReference type="PRINTS" id="PR00237">
    <property type="entry name" value="GPCRRHODOPSN"/>
</dbReference>
<dbReference type="PANTHER" id="PTHR24243">
    <property type="entry name" value="G-PROTEIN COUPLED RECEPTOR"/>
    <property type="match status" value="1"/>
</dbReference>
<dbReference type="EMBL" id="VSWD01000014">
    <property type="protein sequence ID" value="KAK3083146.1"/>
    <property type="molecule type" value="Genomic_DNA"/>
</dbReference>
<dbReference type="InterPro" id="IPR017452">
    <property type="entry name" value="GPCR_Rhodpsn_7TM"/>
</dbReference>
<proteinExistence type="predicted"/>
<protein>
    <recommendedName>
        <fullName evidence="9">G-protein coupled receptors family 1 profile domain-containing protein</fullName>
    </recommendedName>
</protein>
<evidence type="ECO:0000256" key="5">
    <source>
        <dbReference type="ARBA" id="ARBA00023136"/>
    </source>
</evidence>
<dbReference type="PROSITE" id="PS50262">
    <property type="entry name" value="G_PROTEIN_RECEP_F1_2"/>
    <property type="match status" value="1"/>
</dbReference>
<keyword evidence="5 8" id="KW-0472">Membrane</keyword>